<dbReference type="InterPro" id="IPR036412">
    <property type="entry name" value="HAD-like_sf"/>
</dbReference>
<feature type="binding site" evidence="4">
    <location>
        <position position="12"/>
    </location>
    <ligand>
        <name>Mg(2+)</name>
        <dbReference type="ChEBI" id="CHEBI:18420"/>
    </ligand>
</feature>
<dbReference type="GO" id="GO:0008801">
    <property type="term" value="F:beta-phosphoglucomutase activity"/>
    <property type="evidence" value="ECO:0007669"/>
    <property type="project" value="UniProtKB-EC"/>
</dbReference>
<keyword evidence="4" id="KW-0479">Metal-binding</keyword>
<reference evidence="6" key="1">
    <citation type="submission" date="2020-07" db="EMBL/GenBank/DDBJ databases">
        <title>Koleobacter methoxysyntrophicus gen. nov., sp. nov., a novel anaerobic bacterium isolated from deep subsurface oil field and proposal of Koleobacterales ord. nov. in the phylum Firmicutes.</title>
        <authorList>
            <person name="Sakamoto S."/>
            <person name="Tamaki H."/>
        </authorList>
    </citation>
    <scope>NUCLEOTIDE SEQUENCE</scope>
    <source>
        <strain evidence="6">NRmbB1</strain>
    </source>
</reference>
<dbReference type="SFLD" id="SFLDS00003">
    <property type="entry name" value="Haloacid_Dehalogenase"/>
    <property type="match status" value="1"/>
</dbReference>
<sequence>MLKYRGAIFDLDGVITDTARYHYEAWKRLSDELGIYFDEKINERLKGIGRLQSLEIILEKSKKQFSMEEKRYFADKKNQYYREMIKSITPKDLLPGIPELIRELKERGIKIAVASASRNAFTVLKNLGISDKFDYIVDASRIKKGKPHPELFLTAAENIGLKPDVCVGIEDSAAGIEAIKRAGMFAIGVGDFEILKKADMVLKDLRDTEKILRLFSINVPGGIHTKKVRDSR</sequence>
<evidence type="ECO:0000256" key="4">
    <source>
        <dbReference type="PIRSR" id="PIRSR610972-3"/>
    </source>
</evidence>
<dbReference type="AlphaFoldDB" id="A0A8A0RNG6"/>
<comment type="similarity">
    <text evidence="1">Belongs to the HAD-like hydrolase superfamily. CbbY/CbbZ/Gph/YieH family.</text>
</comment>
<dbReference type="RefSeq" id="WP_206706500.1">
    <property type="nucleotide sequence ID" value="NZ_CP059066.1"/>
</dbReference>
<dbReference type="GO" id="GO:0000287">
    <property type="term" value="F:magnesium ion binding"/>
    <property type="evidence" value="ECO:0007669"/>
    <property type="project" value="InterPro"/>
</dbReference>
<feature type="binding site" evidence="3">
    <location>
        <position position="77"/>
    </location>
    <ligand>
        <name>substrate</name>
    </ligand>
</feature>
<dbReference type="EC" id="5.4.2.6" evidence="6"/>
<dbReference type="GO" id="GO:0005975">
    <property type="term" value="P:carbohydrate metabolic process"/>
    <property type="evidence" value="ECO:0007669"/>
    <property type="project" value="InterPro"/>
</dbReference>
<name>A0A8A0RNG6_9FIRM</name>
<feature type="active site" description="Proton donor/acceptor" evidence="2">
    <location>
        <position position="12"/>
    </location>
</feature>
<dbReference type="Gene3D" id="1.10.150.240">
    <property type="entry name" value="Putative phosphatase, domain 2"/>
    <property type="match status" value="1"/>
</dbReference>
<keyword evidence="6" id="KW-0413">Isomerase</keyword>
<dbReference type="InterPro" id="IPR010972">
    <property type="entry name" value="Beta-PGM"/>
</dbReference>
<feature type="site" description="Important for catalytic activity and assists the phosphoryl transfer reaction to Asp8 by balancing charge and orienting the reacting groups" evidence="5">
    <location>
        <position position="115"/>
    </location>
</feature>
<evidence type="ECO:0000256" key="5">
    <source>
        <dbReference type="PIRSR" id="PIRSR610972-4"/>
    </source>
</evidence>
<dbReference type="KEGG" id="kme:H0A61_01499"/>
<feature type="binding site" evidence="3">
    <location>
        <begin position="10"/>
        <end position="12"/>
    </location>
    <ligand>
        <name>substrate</name>
    </ligand>
</feature>
<dbReference type="PANTHER" id="PTHR43481">
    <property type="entry name" value="FRUCTOSE-1-PHOSPHATE PHOSPHATASE"/>
    <property type="match status" value="1"/>
</dbReference>
<dbReference type="InterPro" id="IPR051806">
    <property type="entry name" value="HAD-like_SPP"/>
</dbReference>
<keyword evidence="4" id="KW-0460">Magnesium</keyword>
<evidence type="ECO:0000256" key="1">
    <source>
        <dbReference type="ARBA" id="ARBA00006171"/>
    </source>
</evidence>
<dbReference type="CDD" id="cd02598">
    <property type="entry name" value="HAD_BPGM"/>
    <property type="match status" value="1"/>
</dbReference>
<dbReference type="InterPro" id="IPR023198">
    <property type="entry name" value="PGP-like_dom2"/>
</dbReference>
<feature type="active site" description="Proton donor/acceptor" evidence="2">
    <location>
        <position position="10"/>
    </location>
</feature>
<dbReference type="InterPro" id="IPR010976">
    <property type="entry name" value="B-phosphoglucomutase_hydrolase"/>
</dbReference>
<dbReference type="EMBL" id="CP059066">
    <property type="protein sequence ID" value="QSQ09140.1"/>
    <property type="molecule type" value="Genomic_DNA"/>
</dbReference>
<dbReference type="InterPro" id="IPR006439">
    <property type="entry name" value="HAD-SF_hydro_IA"/>
</dbReference>
<evidence type="ECO:0000256" key="3">
    <source>
        <dbReference type="PIRSR" id="PIRSR610972-2"/>
    </source>
</evidence>
<dbReference type="Proteomes" id="UP000662904">
    <property type="component" value="Chromosome"/>
</dbReference>
<evidence type="ECO:0000256" key="2">
    <source>
        <dbReference type="PIRSR" id="PIRSR610972-1"/>
    </source>
</evidence>
<gene>
    <name evidence="6" type="primary">yvdM</name>
    <name evidence="6" type="ORF">H0A61_01499</name>
</gene>
<feature type="binding site" evidence="3">
    <location>
        <position position="53"/>
    </location>
    <ligand>
        <name>substrate</name>
    </ligand>
</feature>
<dbReference type="Pfam" id="PF00702">
    <property type="entry name" value="Hydrolase"/>
    <property type="match status" value="1"/>
</dbReference>
<dbReference type="NCBIfam" id="TIGR01549">
    <property type="entry name" value="HAD-SF-IA-v1"/>
    <property type="match status" value="1"/>
</dbReference>
<evidence type="ECO:0000313" key="6">
    <source>
        <dbReference type="EMBL" id="QSQ09140.1"/>
    </source>
</evidence>
<evidence type="ECO:0000313" key="7">
    <source>
        <dbReference type="Proteomes" id="UP000662904"/>
    </source>
</evidence>
<dbReference type="NCBIfam" id="TIGR01509">
    <property type="entry name" value="HAD-SF-IA-v3"/>
    <property type="match status" value="1"/>
</dbReference>
<dbReference type="NCBIfam" id="TIGR01990">
    <property type="entry name" value="bPGM"/>
    <property type="match status" value="1"/>
</dbReference>
<dbReference type="PANTHER" id="PTHR43481:SF4">
    <property type="entry name" value="GLYCEROL-1-PHOSPHATE PHOSPHOHYDROLASE 1-RELATED"/>
    <property type="match status" value="1"/>
</dbReference>
<dbReference type="SUPFAM" id="SSF56784">
    <property type="entry name" value="HAD-like"/>
    <property type="match status" value="1"/>
</dbReference>
<feature type="binding site" evidence="3">
    <location>
        <begin position="45"/>
        <end position="50"/>
    </location>
    <ligand>
        <name>substrate</name>
    </ligand>
</feature>
<dbReference type="Gene3D" id="3.40.50.1000">
    <property type="entry name" value="HAD superfamily/HAD-like"/>
    <property type="match status" value="1"/>
</dbReference>
<dbReference type="SFLD" id="SFLDF00046">
    <property type="entry name" value="beta-phosphoglucomutase"/>
    <property type="match status" value="1"/>
</dbReference>
<dbReference type="SFLD" id="SFLDG01135">
    <property type="entry name" value="C1.5.6:_HAD__Beta-PGM__Phospha"/>
    <property type="match status" value="1"/>
</dbReference>
<feature type="binding site" evidence="3">
    <location>
        <begin position="115"/>
        <end position="119"/>
    </location>
    <ligand>
        <name>substrate</name>
    </ligand>
</feature>
<dbReference type="SFLD" id="SFLDG01129">
    <property type="entry name" value="C1.5:_HAD__Beta-PGM__Phosphata"/>
    <property type="match status" value="1"/>
</dbReference>
<dbReference type="GO" id="GO:0050308">
    <property type="term" value="F:sugar-phosphatase activity"/>
    <property type="evidence" value="ECO:0007669"/>
    <property type="project" value="TreeGrafter"/>
</dbReference>
<feature type="binding site" evidence="3">
    <location>
        <position position="146"/>
    </location>
    <ligand>
        <name>substrate</name>
    </ligand>
</feature>
<keyword evidence="7" id="KW-1185">Reference proteome</keyword>
<feature type="binding site" evidence="4">
    <location>
        <position position="10"/>
    </location>
    <ligand>
        <name>Mg(2+)</name>
        <dbReference type="ChEBI" id="CHEBI:18420"/>
    </ligand>
</feature>
<dbReference type="NCBIfam" id="TIGR02009">
    <property type="entry name" value="PGMB-YQAB-SF"/>
    <property type="match status" value="1"/>
</dbReference>
<protein>
    <submittedName>
        <fullName evidence="6">Beta-phosphoglucomutase</fullName>
        <ecNumber evidence="6">5.4.2.6</ecNumber>
    </submittedName>
</protein>
<feature type="site" description="Important for catalytic activity and assists the phosphoryl transfer reaction to Asp8 by balancing charge and orienting the reacting groups" evidence="5">
    <location>
        <position position="146"/>
    </location>
</feature>
<comment type="cofactor">
    <cofactor evidence="4">
        <name>Mg(2+)</name>
        <dbReference type="ChEBI" id="CHEBI:18420"/>
    </cofactor>
    <text evidence="4">Binds 2 magnesium ions per subunit.</text>
</comment>
<feature type="binding site" evidence="4">
    <location>
        <position position="170"/>
    </location>
    <ligand>
        <name>Mg(2+)</name>
        <dbReference type="ChEBI" id="CHEBI:18420"/>
    </ligand>
</feature>
<organism evidence="6 7">
    <name type="scientific">Koleobacter methoxysyntrophicus</name>
    <dbReference type="NCBI Taxonomy" id="2751313"/>
    <lineage>
        <taxon>Bacteria</taxon>
        <taxon>Bacillati</taxon>
        <taxon>Bacillota</taxon>
        <taxon>Clostridia</taxon>
        <taxon>Koleobacterales</taxon>
        <taxon>Koleobacteraceae</taxon>
        <taxon>Koleobacter</taxon>
    </lineage>
</organism>
<accession>A0A8A0RNG6</accession>
<dbReference type="InterPro" id="IPR023214">
    <property type="entry name" value="HAD_sf"/>
</dbReference>
<feature type="binding site" evidence="3">
    <location>
        <position position="26"/>
    </location>
    <ligand>
        <name>substrate</name>
    </ligand>
</feature>
<feature type="binding site" evidence="4">
    <location>
        <position position="171"/>
    </location>
    <ligand>
        <name>Mg(2+)</name>
        <dbReference type="ChEBI" id="CHEBI:18420"/>
    </ligand>
</feature>
<proteinExistence type="inferred from homology"/>